<evidence type="ECO:0000313" key="3">
    <source>
        <dbReference type="Proteomes" id="UP001189429"/>
    </source>
</evidence>
<sequence length="145" mass="14890">GAAYDRGLLRRQAAPAGGAEAAWVTRLSGLRESLSGLLADAAAAGEEPMVFRGFEVFRGNLLVARFKASGALSRLRRAAWQEFKQQGAAFPDALWPLGASRGARQDEGDARAGGQDGARRVPRPAGAAASCPATWPDAAGSAAAG</sequence>
<dbReference type="EMBL" id="CAUYUJ010011834">
    <property type="protein sequence ID" value="CAK0832684.1"/>
    <property type="molecule type" value="Genomic_DNA"/>
</dbReference>
<feature type="region of interest" description="Disordered" evidence="1">
    <location>
        <begin position="99"/>
        <end position="145"/>
    </location>
</feature>
<accession>A0ABN9SLL3</accession>
<comment type="caution">
    <text evidence="2">The sequence shown here is derived from an EMBL/GenBank/DDBJ whole genome shotgun (WGS) entry which is preliminary data.</text>
</comment>
<keyword evidence="3" id="KW-1185">Reference proteome</keyword>
<proteinExistence type="predicted"/>
<feature type="non-terminal residue" evidence="2">
    <location>
        <position position="145"/>
    </location>
</feature>
<organism evidence="2 3">
    <name type="scientific">Prorocentrum cordatum</name>
    <dbReference type="NCBI Taxonomy" id="2364126"/>
    <lineage>
        <taxon>Eukaryota</taxon>
        <taxon>Sar</taxon>
        <taxon>Alveolata</taxon>
        <taxon>Dinophyceae</taxon>
        <taxon>Prorocentrales</taxon>
        <taxon>Prorocentraceae</taxon>
        <taxon>Prorocentrum</taxon>
    </lineage>
</organism>
<evidence type="ECO:0000256" key="1">
    <source>
        <dbReference type="SAM" id="MobiDB-lite"/>
    </source>
</evidence>
<name>A0ABN9SLL3_9DINO</name>
<feature type="non-terminal residue" evidence="2">
    <location>
        <position position="1"/>
    </location>
</feature>
<protein>
    <submittedName>
        <fullName evidence="2">Uncharacterized protein</fullName>
    </submittedName>
</protein>
<gene>
    <name evidence="2" type="ORF">PCOR1329_LOCUS30634</name>
</gene>
<reference evidence="2" key="1">
    <citation type="submission" date="2023-10" db="EMBL/GenBank/DDBJ databases">
        <authorList>
            <person name="Chen Y."/>
            <person name="Shah S."/>
            <person name="Dougan E. K."/>
            <person name="Thang M."/>
            <person name="Chan C."/>
        </authorList>
    </citation>
    <scope>NUCLEOTIDE SEQUENCE [LARGE SCALE GENOMIC DNA]</scope>
</reference>
<evidence type="ECO:0000313" key="2">
    <source>
        <dbReference type="EMBL" id="CAK0832684.1"/>
    </source>
</evidence>
<dbReference type="Proteomes" id="UP001189429">
    <property type="component" value="Unassembled WGS sequence"/>
</dbReference>